<evidence type="ECO:0000313" key="12">
    <source>
        <dbReference type="Proteomes" id="UP000472271"/>
    </source>
</evidence>
<dbReference type="InterPro" id="IPR013320">
    <property type="entry name" value="ConA-like_dom_sf"/>
</dbReference>
<dbReference type="Pfam" id="PF00643">
    <property type="entry name" value="zf-B_box"/>
    <property type="match status" value="2"/>
</dbReference>
<dbReference type="InterPro" id="IPR013083">
    <property type="entry name" value="Znf_RING/FYVE/PHD"/>
</dbReference>
<dbReference type="InterPro" id="IPR001870">
    <property type="entry name" value="B30.2/SPRY"/>
</dbReference>
<dbReference type="Proteomes" id="UP000472271">
    <property type="component" value="Chromosome 1"/>
</dbReference>
<keyword evidence="3 6" id="KW-0863">Zinc-finger</keyword>
<evidence type="ECO:0000313" key="11">
    <source>
        <dbReference type="Ensembl" id="ENSSORP00005053475.1"/>
    </source>
</evidence>
<keyword evidence="7" id="KW-0175">Coiled coil</keyword>
<dbReference type="InterPro" id="IPR001841">
    <property type="entry name" value="Znf_RING"/>
</dbReference>
<dbReference type="PANTHER" id="PTHR25465">
    <property type="entry name" value="B-BOX DOMAIN CONTAINING"/>
    <property type="match status" value="1"/>
</dbReference>
<feature type="coiled-coil region" evidence="7">
    <location>
        <begin position="496"/>
        <end position="552"/>
    </location>
</feature>
<evidence type="ECO:0000259" key="8">
    <source>
        <dbReference type="PROSITE" id="PS50089"/>
    </source>
</evidence>
<dbReference type="InterPro" id="IPR017907">
    <property type="entry name" value="Znf_RING_CS"/>
</dbReference>
<dbReference type="SMART" id="SM00589">
    <property type="entry name" value="PRY"/>
    <property type="match status" value="2"/>
</dbReference>
<dbReference type="Gene3D" id="3.30.40.10">
    <property type="entry name" value="Zinc/RING finger domain, C3HC4 (zinc finger)"/>
    <property type="match status" value="2"/>
</dbReference>
<reference evidence="11" key="1">
    <citation type="submission" date="2019-06" db="EMBL/GenBank/DDBJ databases">
        <authorList>
            <consortium name="Wellcome Sanger Institute Data Sharing"/>
        </authorList>
    </citation>
    <scope>NUCLEOTIDE SEQUENCE [LARGE SCALE GENOMIC DNA]</scope>
</reference>
<evidence type="ECO:0000256" key="5">
    <source>
        <dbReference type="ARBA" id="ARBA00022859"/>
    </source>
</evidence>
<dbReference type="Ensembl" id="ENSSORT00005054730.1">
    <property type="protein sequence ID" value="ENSSORP00005053475.1"/>
    <property type="gene ID" value="ENSSORG00005024044.1"/>
</dbReference>
<feature type="coiled-coil region" evidence="7">
    <location>
        <begin position="177"/>
        <end position="233"/>
    </location>
</feature>
<feature type="domain" description="RING-type" evidence="8">
    <location>
        <begin position="327"/>
        <end position="375"/>
    </location>
</feature>
<dbReference type="CDD" id="cd13733">
    <property type="entry name" value="SPRY_PRY_C-I_1"/>
    <property type="match status" value="1"/>
</dbReference>
<dbReference type="PRINTS" id="PR01407">
    <property type="entry name" value="BUTYPHLNCDUF"/>
</dbReference>
<dbReference type="SUPFAM" id="SSF49899">
    <property type="entry name" value="Concanavalin A-like lectins/glucanases"/>
    <property type="match status" value="2"/>
</dbReference>
<reference evidence="11" key="2">
    <citation type="submission" date="2025-08" db="UniProtKB">
        <authorList>
            <consortium name="Ensembl"/>
        </authorList>
    </citation>
    <scope>IDENTIFICATION</scope>
</reference>
<dbReference type="InterPro" id="IPR003877">
    <property type="entry name" value="SPRY_dom"/>
</dbReference>
<feature type="domain" description="B box-type" evidence="9">
    <location>
        <begin position="86"/>
        <end position="126"/>
    </location>
</feature>
<dbReference type="InterPro" id="IPR027370">
    <property type="entry name" value="Znf-RING_euk"/>
</dbReference>
<dbReference type="CDD" id="cd19769">
    <property type="entry name" value="Bbox2_TRIM16-like"/>
    <property type="match status" value="2"/>
</dbReference>
<keyword evidence="12" id="KW-1185">Reference proteome</keyword>
<evidence type="ECO:0000256" key="2">
    <source>
        <dbReference type="ARBA" id="ARBA00022723"/>
    </source>
</evidence>
<evidence type="ECO:0000256" key="7">
    <source>
        <dbReference type="SAM" id="Coils"/>
    </source>
</evidence>
<dbReference type="Pfam" id="PF00622">
    <property type="entry name" value="SPRY"/>
    <property type="match status" value="1"/>
</dbReference>
<dbReference type="InterPro" id="IPR058030">
    <property type="entry name" value="TRIM8/14/16/25/29/45/65_CC"/>
</dbReference>
<dbReference type="GO" id="GO:0008270">
    <property type="term" value="F:zinc ion binding"/>
    <property type="evidence" value="ECO:0007669"/>
    <property type="project" value="UniProtKB-KW"/>
</dbReference>
<evidence type="ECO:0000259" key="10">
    <source>
        <dbReference type="PROSITE" id="PS50188"/>
    </source>
</evidence>
<dbReference type="PROSITE" id="PS00518">
    <property type="entry name" value="ZF_RING_1"/>
    <property type="match status" value="2"/>
</dbReference>
<dbReference type="Pfam" id="PF13445">
    <property type="entry name" value="zf-RING_UBOX"/>
    <property type="match status" value="2"/>
</dbReference>
<feature type="domain" description="RING-type" evidence="8">
    <location>
        <begin position="15"/>
        <end position="55"/>
    </location>
</feature>
<dbReference type="InterPro" id="IPR043136">
    <property type="entry name" value="B30.2/SPRY_sf"/>
</dbReference>
<evidence type="ECO:0000256" key="3">
    <source>
        <dbReference type="ARBA" id="ARBA00022771"/>
    </source>
</evidence>
<protein>
    <submittedName>
        <fullName evidence="11">Uncharacterized protein</fullName>
    </submittedName>
</protein>
<dbReference type="SMART" id="SM00504">
    <property type="entry name" value="Ubox"/>
    <property type="match status" value="2"/>
</dbReference>
<keyword evidence="4" id="KW-0862">Zinc</keyword>
<dbReference type="SMART" id="SM00184">
    <property type="entry name" value="RING"/>
    <property type="match status" value="2"/>
</dbReference>
<proteinExistence type="predicted"/>
<dbReference type="SUPFAM" id="SSF57845">
    <property type="entry name" value="B-box zinc-binding domain"/>
    <property type="match status" value="2"/>
</dbReference>
<dbReference type="PROSITE" id="PS50119">
    <property type="entry name" value="ZF_BBOX"/>
    <property type="match status" value="2"/>
</dbReference>
<accession>A0A673CH39</accession>
<evidence type="ECO:0000256" key="6">
    <source>
        <dbReference type="PROSITE-ProRule" id="PRU00024"/>
    </source>
</evidence>
<dbReference type="Pfam" id="PF25600">
    <property type="entry name" value="TRIM_CC"/>
    <property type="match status" value="2"/>
</dbReference>
<dbReference type="InterPro" id="IPR003879">
    <property type="entry name" value="Butyrophylin_SPRY"/>
</dbReference>
<organism evidence="11 12">
    <name type="scientific">Sphaeramia orbicularis</name>
    <name type="common">orbiculate cardinalfish</name>
    <dbReference type="NCBI Taxonomy" id="375764"/>
    <lineage>
        <taxon>Eukaryota</taxon>
        <taxon>Metazoa</taxon>
        <taxon>Chordata</taxon>
        <taxon>Craniata</taxon>
        <taxon>Vertebrata</taxon>
        <taxon>Euteleostomi</taxon>
        <taxon>Actinopterygii</taxon>
        <taxon>Neopterygii</taxon>
        <taxon>Teleostei</taxon>
        <taxon>Neoteleostei</taxon>
        <taxon>Acanthomorphata</taxon>
        <taxon>Gobiaria</taxon>
        <taxon>Kurtiformes</taxon>
        <taxon>Apogonoidei</taxon>
        <taxon>Apogonidae</taxon>
        <taxon>Apogoninae</taxon>
        <taxon>Sphaeramia</taxon>
    </lineage>
</organism>
<feature type="domain" description="B30.2/SPRY" evidence="10">
    <location>
        <begin position="604"/>
        <end position="794"/>
    </location>
</feature>
<dbReference type="SUPFAM" id="SSF57850">
    <property type="entry name" value="RING/U-box"/>
    <property type="match status" value="2"/>
</dbReference>
<dbReference type="Gene3D" id="3.30.160.60">
    <property type="entry name" value="Classic Zinc Finger"/>
    <property type="match status" value="2"/>
</dbReference>
<dbReference type="InterPro" id="IPR006574">
    <property type="entry name" value="PRY"/>
</dbReference>
<keyword evidence="1" id="KW-0399">Innate immunity</keyword>
<dbReference type="PROSITE" id="PS50188">
    <property type="entry name" value="B302_SPRY"/>
    <property type="match status" value="1"/>
</dbReference>
<keyword evidence="2" id="KW-0479">Metal-binding</keyword>
<dbReference type="FunFam" id="2.60.120.920:FF:000004">
    <property type="entry name" value="Butyrophilin subfamily 1 member A1"/>
    <property type="match status" value="1"/>
</dbReference>
<dbReference type="GO" id="GO:0005737">
    <property type="term" value="C:cytoplasm"/>
    <property type="evidence" value="ECO:0007669"/>
    <property type="project" value="UniProtKB-ARBA"/>
</dbReference>
<dbReference type="SMART" id="SM00336">
    <property type="entry name" value="BBOX"/>
    <property type="match status" value="2"/>
</dbReference>
<evidence type="ECO:0000259" key="9">
    <source>
        <dbReference type="PROSITE" id="PS50119"/>
    </source>
</evidence>
<keyword evidence="5" id="KW-0391">Immunity</keyword>
<dbReference type="InterPro" id="IPR003613">
    <property type="entry name" value="Ubox_domain"/>
</dbReference>
<dbReference type="GO" id="GO:0045087">
    <property type="term" value="P:innate immune response"/>
    <property type="evidence" value="ECO:0007669"/>
    <property type="project" value="UniProtKB-KW"/>
</dbReference>
<reference evidence="11" key="3">
    <citation type="submission" date="2025-09" db="UniProtKB">
        <authorList>
            <consortium name="Ensembl"/>
        </authorList>
    </citation>
    <scope>IDENTIFICATION</scope>
</reference>
<dbReference type="PROSITE" id="PS50089">
    <property type="entry name" value="ZF_RING_2"/>
    <property type="match status" value="2"/>
</dbReference>
<dbReference type="Gene3D" id="2.60.120.920">
    <property type="match status" value="2"/>
</dbReference>
<dbReference type="GO" id="GO:0016567">
    <property type="term" value="P:protein ubiquitination"/>
    <property type="evidence" value="ECO:0007669"/>
    <property type="project" value="InterPro"/>
</dbReference>
<evidence type="ECO:0000256" key="4">
    <source>
        <dbReference type="ARBA" id="ARBA00022833"/>
    </source>
</evidence>
<sequence>MAAASCLLCEHQFLCSICLDVFTDPVTTSCGHNFCKSCITEHFNVNVPYQCPMCKEVFHTKPQLKINTFISEMVAQFRHEAQKRANSSRICMKHDKPLELFCKTDHTCICLLCLVLDHKNHEFVPLRKEHEEQKTELKKIEAEIWQMIQERQLKIQEIQHSVDLGKKAADRQTAEGVEVFTALMESAQRSLIQLKEEIQEKQRTTEKQAEDFIKELEQEISELKKRGTELKQLSGCEDHLHFVQRFSSVNTAPPMKTWTKVSVRPPSYEGTVVRAVSQLEDKLRKDMKKMVEAELKRVQQYEVDVTLDPDTANSWLVLSEDEKQFLCSICLDIFTDPVTMPCGHNFCKHCITEHFAKNTWTSAKPGEALKSCLVCLTSYCQTHLEPHLTLSVLKRHQLIHPVENLEDRMCMKHDKPLELFCKTDHTCICLHCTYKDHMTHEFVPLKEEHKKQKAELKKTGAEIQQMIQERQLKIQEIQHSVDLSKKAADRQTAEGVEVFTALMESVQRSLDQLIEEIQEKQRTTEKQAEDFIRELEQEISELKKRSTEVEQLSGSENHLHFVQGFTSIKTAPPMKTWTKVSVHPPSYEESVVKTVSQLENKVKEDKIKLLKVKLKTVQQYEVDVTLDPDTAYPKLILSDDGKQVSCGVDWKNLPDKPERFSICRNVLGKQSFCSGRFYFEVQVKGKTNWSLGVVRESINRKAYIMERPQNGYWTIWLRNRNQYRARTDPPIHLSLESGPQKVGVFVDYEEGLVSFYDVDSSALIYSFTDCCFSDKLLPFFSPCGRDGEGNRPNS</sequence>
<dbReference type="InParanoid" id="A0A673CH39"/>
<dbReference type="Pfam" id="PF13765">
    <property type="entry name" value="PRY"/>
    <property type="match status" value="1"/>
</dbReference>
<name>A0A673CH39_9TELE</name>
<dbReference type="PANTHER" id="PTHR25465:SF32">
    <property type="entry name" value="BLOODTHIRSTY-RELATED GENE FAMILY, MEMBER 16 ISOFORM X1-RELATED"/>
    <property type="match status" value="1"/>
</dbReference>
<dbReference type="GO" id="GO:0004842">
    <property type="term" value="F:ubiquitin-protein transferase activity"/>
    <property type="evidence" value="ECO:0007669"/>
    <property type="project" value="InterPro"/>
</dbReference>
<evidence type="ECO:0000256" key="1">
    <source>
        <dbReference type="ARBA" id="ARBA00022588"/>
    </source>
</evidence>
<feature type="domain" description="B box-type" evidence="9">
    <location>
        <begin position="405"/>
        <end position="445"/>
    </location>
</feature>
<dbReference type="AlphaFoldDB" id="A0A673CH39"/>
<dbReference type="InterPro" id="IPR000315">
    <property type="entry name" value="Znf_B-box"/>
</dbReference>
<dbReference type="SMART" id="SM00449">
    <property type="entry name" value="SPRY"/>
    <property type="match status" value="1"/>
</dbReference>
<dbReference type="InterPro" id="IPR051051">
    <property type="entry name" value="E3_ubiq-ligase_TRIM/RNF"/>
</dbReference>